<protein>
    <submittedName>
        <fullName evidence="1">Uncharacterized protein</fullName>
    </submittedName>
</protein>
<reference evidence="1" key="4">
    <citation type="submission" date="2019-03" db="UniProtKB">
        <authorList>
            <consortium name="EnsemblPlants"/>
        </authorList>
    </citation>
    <scope>IDENTIFICATION</scope>
</reference>
<keyword evidence="2" id="KW-1185">Reference proteome</keyword>
<proteinExistence type="predicted"/>
<reference evidence="1" key="5">
    <citation type="journal article" date="2021" name="G3 (Bethesda)">
        <title>Aegilops tauschii genome assembly Aet v5.0 features greater sequence contiguity and improved annotation.</title>
        <authorList>
            <person name="Wang L."/>
            <person name="Zhu T."/>
            <person name="Rodriguez J.C."/>
            <person name="Deal K.R."/>
            <person name="Dubcovsky J."/>
            <person name="McGuire P.E."/>
            <person name="Lux T."/>
            <person name="Spannagl M."/>
            <person name="Mayer K.F.X."/>
            <person name="Baldrich P."/>
            <person name="Meyers B.C."/>
            <person name="Huo N."/>
            <person name="Gu Y.Q."/>
            <person name="Zhou H."/>
            <person name="Devos K.M."/>
            <person name="Bennetzen J.L."/>
            <person name="Unver T."/>
            <person name="Budak H."/>
            <person name="Gulick P.J."/>
            <person name="Galiba G."/>
            <person name="Kalapos B."/>
            <person name="Nelson D.R."/>
            <person name="Li P."/>
            <person name="You F.M."/>
            <person name="Luo M.C."/>
            <person name="Dvorak J."/>
        </authorList>
    </citation>
    <scope>NUCLEOTIDE SEQUENCE [LARGE SCALE GENOMIC DNA]</scope>
    <source>
        <strain evidence="1">cv. AL8/78</strain>
    </source>
</reference>
<reference evidence="2" key="2">
    <citation type="journal article" date="2017" name="Nat. Plants">
        <title>The Aegilops tauschii genome reveals multiple impacts of transposons.</title>
        <authorList>
            <person name="Zhao G."/>
            <person name="Zou C."/>
            <person name="Li K."/>
            <person name="Wang K."/>
            <person name="Li T."/>
            <person name="Gao L."/>
            <person name="Zhang X."/>
            <person name="Wang H."/>
            <person name="Yang Z."/>
            <person name="Liu X."/>
            <person name="Jiang W."/>
            <person name="Mao L."/>
            <person name="Kong X."/>
            <person name="Jiao Y."/>
            <person name="Jia J."/>
        </authorList>
    </citation>
    <scope>NUCLEOTIDE SEQUENCE [LARGE SCALE GENOMIC DNA]</scope>
    <source>
        <strain evidence="2">cv. AL8/78</strain>
    </source>
</reference>
<reference evidence="1" key="3">
    <citation type="journal article" date="2017" name="Nature">
        <title>Genome sequence of the progenitor of the wheat D genome Aegilops tauschii.</title>
        <authorList>
            <person name="Luo M.C."/>
            <person name="Gu Y.Q."/>
            <person name="Puiu D."/>
            <person name="Wang H."/>
            <person name="Twardziok S.O."/>
            <person name="Deal K.R."/>
            <person name="Huo N."/>
            <person name="Zhu T."/>
            <person name="Wang L."/>
            <person name="Wang Y."/>
            <person name="McGuire P.E."/>
            <person name="Liu S."/>
            <person name="Long H."/>
            <person name="Ramasamy R.K."/>
            <person name="Rodriguez J.C."/>
            <person name="Van S.L."/>
            <person name="Yuan L."/>
            <person name="Wang Z."/>
            <person name="Xia Z."/>
            <person name="Xiao L."/>
            <person name="Anderson O.D."/>
            <person name="Ouyang S."/>
            <person name="Liang Y."/>
            <person name="Zimin A.V."/>
            <person name="Pertea G."/>
            <person name="Qi P."/>
            <person name="Bennetzen J.L."/>
            <person name="Dai X."/>
            <person name="Dawson M.W."/>
            <person name="Muller H.G."/>
            <person name="Kugler K."/>
            <person name="Rivarola-Duarte L."/>
            <person name="Spannagl M."/>
            <person name="Mayer K.F.X."/>
            <person name="Lu F.H."/>
            <person name="Bevan M.W."/>
            <person name="Leroy P."/>
            <person name="Li P."/>
            <person name="You F.M."/>
            <person name="Sun Q."/>
            <person name="Liu Z."/>
            <person name="Lyons E."/>
            <person name="Wicker T."/>
            <person name="Salzberg S.L."/>
            <person name="Devos K.M."/>
            <person name="Dvorak J."/>
        </authorList>
    </citation>
    <scope>NUCLEOTIDE SEQUENCE [LARGE SCALE GENOMIC DNA]</scope>
    <source>
        <strain evidence="1">cv. AL8/78</strain>
    </source>
</reference>
<dbReference type="AlphaFoldDB" id="A0A453J3A3"/>
<accession>A0A453J3A3</accession>
<sequence>MRFLWNLISFFAPSIYKRLEVNDGRSFGLKRGSYFHTQSLYSR</sequence>
<organism evidence="1 2">
    <name type="scientific">Aegilops tauschii subsp. strangulata</name>
    <name type="common">Goatgrass</name>
    <dbReference type="NCBI Taxonomy" id="200361"/>
    <lineage>
        <taxon>Eukaryota</taxon>
        <taxon>Viridiplantae</taxon>
        <taxon>Streptophyta</taxon>
        <taxon>Embryophyta</taxon>
        <taxon>Tracheophyta</taxon>
        <taxon>Spermatophyta</taxon>
        <taxon>Magnoliopsida</taxon>
        <taxon>Liliopsida</taxon>
        <taxon>Poales</taxon>
        <taxon>Poaceae</taxon>
        <taxon>BOP clade</taxon>
        <taxon>Pooideae</taxon>
        <taxon>Triticodae</taxon>
        <taxon>Triticeae</taxon>
        <taxon>Triticinae</taxon>
        <taxon>Aegilops</taxon>
    </lineage>
</organism>
<name>A0A453J3A3_AEGTS</name>
<dbReference type="EnsemblPlants" id="AET4Gv20775300.21">
    <property type="protein sequence ID" value="AET4Gv20775300.21"/>
    <property type="gene ID" value="AET4Gv20775300"/>
</dbReference>
<evidence type="ECO:0000313" key="2">
    <source>
        <dbReference type="Proteomes" id="UP000015105"/>
    </source>
</evidence>
<evidence type="ECO:0000313" key="1">
    <source>
        <dbReference type="EnsemblPlants" id="AET4Gv20775300.21"/>
    </source>
</evidence>
<dbReference type="Proteomes" id="UP000015105">
    <property type="component" value="Chromosome 4D"/>
</dbReference>
<dbReference type="Gramene" id="AET4Gv20775300.21">
    <property type="protein sequence ID" value="AET4Gv20775300.21"/>
    <property type="gene ID" value="AET4Gv20775300"/>
</dbReference>
<reference evidence="2" key="1">
    <citation type="journal article" date="2014" name="Science">
        <title>Ancient hybridizations among the ancestral genomes of bread wheat.</title>
        <authorList>
            <consortium name="International Wheat Genome Sequencing Consortium,"/>
            <person name="Marcussen T."/>
            <person name="Sandve S.R."/>
            <person name="Heier L."/>
            <person name="Spannagl M."/>
            <person name="Pfeifer M."/>
            <person name="Jakobsen K.S."/>
            <person name="Wulff B.B."/>
            <person name="Steuernagel B."/>
            <person name="Mayer K.F."/>
            <person name="Olsen O.A."/>
        </authorList>
    </citation>
    <scope>NUCLEOTIDE SEQUENCE [LARGE SCALE GENOMIC DNA]</scope>
    <source>
        <strain evidence="2">cv. AL8/78</strain>
    </source>
</reference>